<proteinExistence type="predicted"/>
<keyword evidence="4" id="KW-1185">Reference proteome</keyword>
<keyword evidence="2" id="KW-1133">Transmembrane helix</keyword>
<evidence type="ECO:0000256" key="2">
    <source>
        <dbReference type="SAM" id="Phobius"/>
    </source>
</evidence>
<protein>
    <submittedName>
        <fullName evidence="3">Uncharacterized protein</fullName>
    </submittedName>
</protein>
<sequence length="168" mass="18238">MSKIITDVIILIITWRKTYHNIRLSRQANLPTSLAAILLRDGSIYFGLLTTINVLGIVFRFTTTFGGFEYFRVSLTSVILSRFFLNLRKASVLPVAVNTTGSSLFDSSSTPGVGSLGGSMAFAEDDDSEEDTEEARYDDGDLLENEEVGDDEAHGAFAGLTPASQGMP</sequence>
<organism evidence="3 4">
    <name type="scientific">Fomitopsis schrenkii</name>
    <name type="common">Brown rot fungus</name>
    <dbReference type="NCBI Taxonomy" id="2126942"/>
    <lineage>
        <taxon>Eukaryota</taxon>
        <taxon>Fungi</taxon>
        <taxon>Dikarya</taxon>
        <taxon>Basidiomycota</taxon>
        <taxon>Agaricomycotina</taxon>
        <taxon>Agaricomycetes</taxon>
        <taxon>Polyporales</taxon>
        <taxon>Fomitopsis</taxon>
    </lineage>
</organism>
<dbReference type="Proteomes" id="UP000015241">
    <property type="component" value="Unassembled WGS sequence"/>
</dbReference>
<accession>S8F4E3</accession>
<evidence type="ECO:0000313" key="3">
    <source>
        <dbReference type="EMBL" id="EPS93829.1"/>
    </source>
</evidence>
<feature type="transmembrane region" description="Helical" evidence="2">
    <location>
        <begin position="44"/>
        <end position="62"/>
    </location>
</feature>
<dbReference type="InParanoid" id="S8F4E3"/>
<dbReference type="HOGENOM" id="CLU_135137_0_0_1"/>
<dbReference type="OrthoDB" id="2745317at2759"/>
<dbReference type="EMBL" id="KE504255">
    <property type="protein sequence ID" value="EPS93829.1"/>
    <property type="molecule type" value="Genomic_DNA"/>
</dbReference>
<feature type="compositionally biased region" description="Acidic residues" evidence="1">
    <location>
        <begin position="140"/>
        <end position="150"/>
    </location>
</feature>
<keyword evidence="2" id="KW-0812">Transmembrane</keyword>
<dbReference type="AlphaFoldDB" id="S8F4E3"/>
<reference evidence="3 4" key="1">
    <citation type="journal article" date="2012" name="Science">
        <title>The Paleozoic origin of enzymatic lignin decomposition reconstructed from 31 fungal genomes.</title>
        <authorList>
            <person name="Floudas D."/>
            <person name="Binder M."/>
            <person name="Riley R."/>
            <person name="Barry K."/>
            <person name="Blanchette R.A."/>
            <person name="Henrissat B."/>
            <person name="Martinez A.T."/>
            <person name="Otillar R."/>
            <person name="Spatafora J.W."/>
            <person name="Yadav J.S."/>
            <person name="Aerts A."/>
            <person name="Benoit I."/>
            <person name="Boyd A."/>
            <person name="Carlson A."/>
            <person name="Copeland A."/>
            <person name="Coutinho P.M."/>
            <person name="de Vries R.P."/>
            <person name="Ferreira P."/>
            <person name="Findley K."/>
            <person name="Foster B."/>
            <person name="Gaskell J."/>
            <person name="Glotzer D."/>
            <person name="Gorecki P."/>
            <person name="Heitman J."/>
            <person name="Hesse C."/>
            <person name="Hori C."/>
            <person name="Igarashi K."/>
            <person name="Jurgens J.A."/>
            <person name="Kallen N."/>
            <person name="Kersten P."/>
            <person name="Kohler A."/>
            <person name="Kuees U."/>
            <person name="Kumar T.K.A."/>
            <person name="Kuo A."/>
            <person name="LaButti K."/>
            <person name="Larrondo L.F."/>
            <person name="Lindquist E."/>
            <person name="Ling A."/>
            <person name="Lombard V."/>
            <person name="Lucas S."/>
            <person name="Lundell T."/>
            <person name="Martin R."/>
            <person name="McLaughlin D.J."/>
            <person name="Morgenstern I."/>
            <person name="Morin E."/>
            <person name="Murat C."/>
            <person name="Nagy L.G."/>
            <person name="Nolan M."/>
            <person name="Ohm R.A."/>
            <person name="Patyshakuliyeva A."/>
            <person name="Rokas A."/>
            <person name="Ruiz-Duenas F.J."/>
            <person name="Sabat G."/>
            <person name="Salamov A."/>
            <person name="Samejima M."/>
            <person name="Schmutz J."/>
            <person name="Slot J.C."/>
            <person name="St John F."/>
            <person name="Stenlid J."/>
            <person name="Sun H."/>
            <person name="Sun S."/>
            <person name="Syed K."/>
            <person name="Tsang A."/>
            <person name="Wiebenga A."/>
            <person name="Young D."/>
            <person name="Pisabarro A."/>
            <person name="Eastwood D.C."/>
            <person name="Martin F."/>
            <person name="Cullen D."/>
            <person name="Grigoriev I.V."/>
            <person name="Hibbett D.S."/>
        </authorList>
    </citation>
    <scope>NUCLEOTIDE SEQUENCE</scope>
    <source>
        <strain evidence="4">FP-58527</strain>
    </source>
</reference>
<evidence type="ECO:0000256" key="1">
    <source>
        <dbReference type="SAM" id="MobiDB-lite"/>
    </source>
</evidence>
<gene>
    <name evidence="3" type="ORF">FOMPIDRAFT_91327</name>
</gene>
<evidence type="ECO:0000313" key="4">
    <source>
        <dbReference type="Proteomes" id="UP000015241"/>
    </source>
</evidence>
<name>S8F4E3_FOMSC</name>
<feature type="region of interest" description="Disordered" evidence="1">
    <location>
        <begin position="116"/>
        <end position="168"/>
    </location>
</feature>
<keyword evidence="2" id="KW-0472">Membrane</keyword>
<feature type="compositionally biased region" description="Acidic residues" evidence="1">
    <location>
        <begin position="123"/>
        <end position="133"/>
    </location>
</feature>